<dbReference type="PANTHER" id="PTHR12835:SF5">
    <property type="entry name" value="BIOTIN--PROTEIN LIGASE"/>
    <property type="match status" value="1"/>
</dbReference>
<feature type="DNA-binding region" description="H-T-H motif" evidence="5">
    <location>
        <begin position="19"/>
        <end position="38"/>
    </location>
</feature>
<dbReference type="Proteomes" id="UP000632377">
    <property type="component" value="Unassembled WGS sequence"/>
</dbReference>
<comment type="caution">
    <text evidence="7">The sequence shown here is derived from an EMBL/GenBank/DDBJ whole genome shotgun (WGS) entry which is preliminary data.</text>
</comment>
<dbReference type="EMBL" id="JAESWC010000002">
    <property type="protein sequence ID" value="MBL4935957.1"/>
    <property type="molecule type" value="Genomic_DNA"/>
</dbReference>
<dbReference type="InterPro" id="IPR045864">
    <property type="entry name" value="aa-tRNA-synth_II/BPL/LPL"/>
</dbReference>
<dbReference type="Gene3D" id="1.10.10.10">
    <property type="entry name" value="Winged helix-like DNA-binding domain superfamily/Winged helix DNA-binding domain"/>
    <property type="match status" value="1"/>
</dbReference>
<feature type="binding site" evidence="5">
    <location>
        <begin position="90"/>
        <end position="92"/>
    </location>
    <ligand>
        <name>biotin</name>
        <dbReference type="ChEBI" id="CHEBI:57586"/>
    </ligand>
</feature>
<dbReference type="InterPro" id="IPR004143">
    <property type="entry name" value="BPL_LPL_catalytic"/>
</dbReference>
<sequence length="328" mass="36808">MKSDILELLKNDKNDFISGQYISEKLGVTRTAIWKHINQLKEDGYEIESISNKGYRLVSSPDLLTSEEIKPYLKTALIGRNILHFDSLDSTNVKAKQLADSLKVDGAVIISEEQTSGKGRLGRTWVSPKYKGIWMSIILKPDLNPMDAVKLTQIAAASVVNGCSELNIDTLIKWPNDIVINHKKVCGILTEMSAELTRINYIIVGIGINVNIDEAEFPESLKETATSLKIEVKHKISRQELIGRILNNFEYLYLEFINNNNIKASLDICREKSALINNNIIVINRDKNTEAKALDIDEGGRLLIEYPDGRQEYLISGEVSIRGKGSYI</sequence>
<dbReference type="InterPro" id="IPR036388">
    <property type="entry name" value="WH-like_DNA-bd_sf"/>
</dbReference>
<keyword evidence="3 5" id="KW-0067">ATP-binding</keyword>
<protein>
    <recommendedName>
        <fullName evidence="5">Bifunctional ligase/repressor BirA</fullName>
    </recommendedName>
    <alternativeName>
        <fullName evidence="5">Biotin--[acetyl-CoA-carboxylase] ligase</fullName>
        <ecNumber evidence="5">6.3.4.15</ecNumber>
    </alternativeName>
    <alternativeName>
        <fullName evidence="5">Biotin--protein ligase</fullName>
    </alternativeName>
    <alternativeName>
        <fullName evidence="5">Biotin-[acetyl-CoA carboxylase] synthetase</fullName>
    </alternativeName>
</protein>
<dbReference type="Gene3D" id="3.30.930.10">
    <property type="entry name" value="Bira Bifunctional Protein, Domain 2"/>
    <property type="match status" value="1"/>
</dbReference>
<evidence type="ECO:0000313" key="7">
    <source>
        <dbReference type="EMBL" id="MBL4935957.1"/>
    </source>
</evidence>
<comment type="caution">
    <text evidence="5">Lacks conserved residue(s) required for the propagation of feature annotation.</text>
</comment>
<gene>
    <name evidence="5" type="primary">birA</name>
    <name evidence="7" type="ORF">JK636_09310</name>
</gene>
<keyword evidence="1 5" id="KW-0436">Ligase</keyword>
<dbReference type="InterPro" id="IPR004408">
    <property type="entry name" value="Biotin_CoA_COase_ligase"/>
</dbReference>
<dbReference type="PANTHER" id="PTHR12835">
    <property type="entry name" value="BIOTIN PROTEIN LIGASE"/>
    <property type="match status" value="1"/>
</dbReference>
<evidence type="ECO:0000259" key="6">
    <source>
        <dbReference type="PROSITE" id="PS51733"/>
    </source>
</evidence>
<name>A0ABS1T9E1_9CLOT</name>
<evidence type="ECO:0000256" key="3">
    <source>
        <dbReference type="ARBA" id="ARBA00022840"/>
    </source>
</evidence>
<keyword evidence="5" id="KW-0805">Transcription regulation</keyword>
<dbReference type="EC" id="6.3.4.15" evidence="5"/>
<evidence type="ECO:0000256" key="1">
    <source>
        <dbReference type="ARBA" id="ARBA00022598"/>
    </source>
</evidence>
<reference evidence="7 8" key="1">
    <citation type="submission" date="2021-01" db="EMBL/GenBank/DDBJ databases">
        <title>Genome public.</title>
        <authorList>
            <person name="Liu C."/>
            <person name="Sun Q."/>
        </authorList>
    </citation>
    <scope>NUCLEOTIDE SEQUENCE [LARGE SCALE GENOMIC DNA]</scope>
    <source>
        <strain evidence="7 8">YIM B02515</strain>
    </source>
</reference>
<proteinExistence type="inferred from homology"/>
<dbReference type="PROSITE" id="PS51733">
    <property type="entry name" value="BPL_LPL_CATALYTIC"/>
    <property type="match status" value="1"/>
</dbReference>
<dbReference type="InterPro" id="IPR030855">
    <property type="entry name" value="Bifunct_BirA"/>
</dbReference>
<feature type="binding site" evidence="5">
    <location>
        <position position="184"/>
    </location>
    <ligand>
        <name>biotin</name>
        <dbReference type="ChEBI" id="CHEBI:57586"/>
    </ligand>
</feature>
<dbReference type="SUPFAM" id="SSF50037">
    <property type="entry name" value="C-terminal domain of transcriptional repressors"/>
    <property type="match status" value="1"/>
</dbReference>
<dbReference type="SUPFAM" id="SSF46785">
    <property type="entry name" value="Winged helix' DNA-binding domain"/>
    <property type="match status" value="1"/>
</dbReference>
<keyword evidence="8" id="KW-1185">Reference proteome</keyword>
<dbReference type="NCBIfam" id="TIGR00121">
    <property type="entry name" value="birA_ligase"/>
    <property type="match status" value="1"/>
</dbReference>
<evidence type="ECO:0000256" key="4">
    <source>
        <dbReference type="ARBA" id="ARBA00023267"/>
    </source>
</evidence>
<dbReference type="Pfam" id="PF03099">
    <property type="entry name" value="BPL_LplA_LipB"/>
    <property type="match status" value="1"/>
</dbReference>
<dbReference type="Pfam" id="PF08279">
    <property type="entry name" value="HTH_11"/>
    <property type="match status" value="1"/>
</dbReference>
<comment type="function">
    <text evidence="5">Acts both as a biotin--[acetyl-CoA-carboxylase] ligase and a repressor.</text>
</comment>
<keyword evidence="4 5" id="KW-0092">Biotin</keyword>
<keyword evidence="5" id="KW-0678">Repressor</keyword>
<keyword evidence="5" id="KW-0238">DNA-binding</keyword>
<dbReference type="Pfam" id="PF02237">
    <property type="entry name" value="BPL_C"/>
    <property type="match status" value="1"/>
</dbReference>
<dbReference type="CDD" id="cd16442">
    <property type="entry name" value="BPL"/>
    <property type="match status" value="1"/>
</dbReference>
<dbReference type="HAMAP" id="MF_00978">
    <property type="entry name" value="Bifunct_BirA"/>
    <property type="match status" value="1"/>
</dbReference>
<dbReference type="InterPro" id="IPR013196">
    <property type="entry name" value="HTH_11"/>
</dbReference>
<keyword evidence="5" id="KW-0804">Transcription</keyword>
<evidence type="ECO:0000256" key="2">
    <source>
        <dbReference type="ARBA" id="ARBA00022741"/>
    </source>
</evidence>
<feature type="domain" description="BPL/LPL catalytic" evidence="6">
    <location>
        <begin position="67"/>
        <end position="257"/>
    </location>
</feature>
<organism evidence="7 8">
    <name type="scientific">Clostridium rhizosphaerae</name>
    <dbReference type="NCBI Taxonomy" id="2803861"/>
    <lineage>
        <taxon>Bacteria</taxon>
        <taxon>Bacillati</taxon>
        <taxon>Bacillota</taxon>
        <taxon>Clostridia</taxon>
        <taxon>Eubacteriales</taxon>
        <taxon>Clostridiaceae</taxon>
        <taxon>Clostridium</taxon>
    </lineage>
</organism>
<dbReference type="InterPro" id="IPR036390">
    <property type="entry name" value="WH_DNA-bd_sf"/>
</dbReference>
<dbReference type="Gene3D" id="2.30.30.100">
    <property type="match status" value="1"/>
</dbReference>
<comment type="similarity">
    <text evidence="5">Belongs to the biotin--protein ligase family.</text>
</comment>
<feature type="binding site" evidence="5">
    <location>
        <position position="114"/>
    </location>
    <ligand>
        <name>biotin</name>
        <dbReference type="ChEBI" id="CHEBI:57586"/>
    </ligand>
</feature>
<dbReference type="SUPFAM" id="SSF55681">
    <property type="entry name" value="Class II aaRS and biotin synthetases"/>
    <property type="match status" value="1"/>
</dbReference>
<dbReference type="RefSeq" id="WP_202748538.1">
    <property type="nucleotide sequence ID" value="NZ_JAESWC010000002.1"/>
</dbReference>
<dbReference type="InterPro" id="IPR003142">
    <property type="entry name" value="BPL_C"/>
</dbReference>
<evidence type="ECO:0000313" key="8">
    <source>
        <dbReference type="Proteomes" id="UP000632377"/>
    </source>
</evidence>
<keyword evidence="2 5" id="KW-0547">Nucleotide-binding</keyword>
<evidence type="ECO:0000256" key="5">
    <source>
        <dbReference type="HAMAP-Rule" id="MF_00978"/>
    </source>
</evidence>
<comment type="catalytic activity">
    <reaction evidence="5">
        <text>biotin + L-lysyl-[protein] + ATP = N(6)-biotinyl-L-lysyl-[protein] + AMP + diphosphate + H(+)</text>
        <dbReference type="Rhea" id="RHEA:11756"/>
        <dbReference type="Rhea" id="RHEA-COMP:9752"/>
        <dbReference type="Rhea" id="RHEA-COMP:10505"/>
        <dbReference type="ChEBI" id="CHEBI:15378"/>
        <dbReference type="ChEBI" id="CHEBI:29969"/>
        <dbReference type="ChEBI" id="CHEBI:30616"/>
        <dbReference type="ChEBI" id="CHEBI:33019"/>
        <dbReference type="ChEBI" id="CHEBI:57586"/>
        <dbReference type="ChEBI" id="CHEBI:83144"/>
        <dbReference type="ChEBI" id="CHEBI:456215"/>
        <dbReference type="EC" id="6.3.4.15"/>
    </reaction>
</comment>
<dbReference type="InterPro" id="IPR008988">
    <property type="entry name" value="Transcriptional_repressor_C"/>
</dbReference>
<dbReference type="GO" id="GO:0004077">
    <property type="term" value="F:biotin--[biotin carboxyl-carrier protein] ligase activity"/>
    <property type="evidence" value="ECO:0007669"/>
    <property type="project" value="UniProtKB-EC"/>
</dbReference>
<accession>A0ABS1T9E1</accession>